<dbReference type="EMBL" id="JAGGKP010000005">
    <property type="protein sequence ID" value="MBP1937482.1"/>
    <property type="molecule type" value="Genomic_DNA"/>
</dbReference>
<gene>
    <name evidence="2" type="ORF">J2Z20_002377</name>
</gene>
<evidence type="ECO:0000259" key="1">
    <source>
        <dbReference type="Pfam" id="PF12146"/>
    </source>
</evidence>
<dbReference type="InterPro" id="IPR022742">
    <property type="entry name" value="Hydrolase_4"/>
</dbReference>
<evidence type="ECO:0000313" key="3">
    <source>
        <dbReference type="Proteomes" id="UP001519273"/>
    </source>
</evidence>
<dbReference type="Gene3D" id="3.40.50.1820">
    <property type="entry name" value="alpha/beta hydrolase"/>
    <property type="match status" value="1"/>
</dbReference>
<evidence type="ECO:0000313" key="2">
    <source>
        <dbReference type="EMBL" id="MBP1937482.1"/>
    </source>
</evidence>
<feature type="domain" description="Serine aminopeptidase S33" evidence="1">
    <location>
        <begin position="23"/>
        <end position="284"/>
    </location>
</feature>
<dbReference type="Pfam" id="PF12146">
    <property type="entry name" value="Hydrolase_4"/>
    <property type="match status" value="1"/>
</dbReference>
<organism evidence="2 3">
    <name type="scientific">Paenibacillus sediminis</name>
    <dbReference type="NCBI Taxonomy" id="664909"/>
    <lineage>
        <taxon>Bacteria</taxon>
        <taxon>Bacillati</taxon>
        <taxon>Bacillota</taxon>
        <taxon>Bacilli</taxon>
        <taxon>Bacillales</taxon>
        <taxon>Paenibacillaceae</taxon>
        <taxon>Paenibacillus</taxon>
    </lineage>
</organism>
<accession>A0ABS4H528</accession>
<dbReference type="InterPro" id="IPR051044">
    <property type="entry name" value="MAG_DAG_Lipase"/>
</dbReference>
<keyword evidence="2" id="KW-0378">Hydrolase</keyword>
<dbReference type="InterPro" id="IPR029058">
    <property type="entry name" value="AB_hydrolase_fold"/>
</dbReference>
<dbReference type="RefSeq" id="WP_245252277.1">
    <property type="nucleotide sequence ID" value="NZ_CBCRVE010000005.1"/>
</dbReference>
<keyword evidence="3" id="KW-1185">Reference proteome</keyword>
<dbReference type="SUPFAM" id="SSF53474">
    <property type="entry name" value="alpha/beta-Hydrolases"/>
    <property type="match status" value="1"/>
</dbReference>
<proteinExistence type="predicted"/>
<protein>
    <submittedName>
        <fullName evidence="2">Alpha-beta hydrolase superfamily lysophospholipase</fullName>
    </submittedName>
</protein>
<sequence length="306" mass="34612">MRDPQGVDIFVHHWLPEDNNMTVKGIVLISHGMAETAERYTRFASELVRHGYIVYAHDQRGHGQTAGHIHNLGYLGEDGFNWMVRNIIQLKTLITQKHPGLPLFLLGHSMGSFLTQKVMYDSPEGFSGFILSGTNGKQSMLKAAKAIALLQSKLQGVRHPSVLLNTLIFGGYNRAFSPARTAFDWLSRDPDEVDKYIDDPYCGAISSSDFFLNFFRLLEEIHRPANMAKIQKDIPIYVFSGDQDPVGMNGKGVKRLVTVYRELGLQDIECKLYPGGRHEMLNEINRDEVTHDVIAWLNRHLPNYAS</sequence>
<dbReference type="PANTHER" id="PTHR11614">
    <property type="entry name" value="PHOSPHOLIPASE-RELATED"/>
    <property type="match status" value="1"/>
</dbReference>
<dbReference type="GO" id="GO:0016787">
    <property type="term" value="F:hydrolase activity"/>
    <property type="evidence" value="ECO:0007669"/>
    <property type="project" value="UniProtKB-KW"/>
</dbReference>
<name>A0ABS4H528_9BACL</name>
<dbReference type="Proteomes" id="UP001519273">
    <property type="component" value="Unassembled WGS sequence"/>
</dbReference>
<reference evidence="2 3" key="1">
    <citation type="submission" date="2021-03" db="EMBL/GenBank/DDBJ databases">
        <title>Genomic Encyclopedia of Type Strains, Phase IV (KMG-IV): sequencing the most valuable type-strain genomes for metagenomic binning, comparative biology and taxonomic classification.</title>
        <authorList>
            <person name="Goeker M."/>
        </authorList>
    </citation>
    <scope>NUCLEOTIDE SEQUENCE [LARGE SCALE GENOMIC DNA]</scope>
    <source>
        <strain evidence="2 3">DSM 23491</strain>
    </source>
</reference>
<comment type="caution">
    <text evidence="2">The sequence shown here is derived from an EMBL/GenBank/DDBJ whole genome shotgun (WGS) entry which is preliminary data.</text>
</comment>